<organism evidence="1 2">
    <name type="scientific">Ditylenchus dipsaci</name>
    <dbReference type="NCBI Taxonomy" id="166011"/>
    <lineage>
        <taxon>Eukaryota</taxon>
        <taxon>Metazoa</taxon>
        <taxon>Ecdysozoa</taxon>
        <taxon>Nematoda</taxon>
        <taxon>Chromadorea</taxon>
        <taxon>Rhabditida</taxon>
        <taxon>Tylenchina</taxon>
        <taxon>Tylenchomorpha</taxon>
        <taxon>Sphaerularioidea</taxon>
        <taxon>Anguinidae</taxon>
        <taxon>Anguininae</taxon>
        <taxon>Ditylenchus</taxon>
    </lineage>
</organism>
<dbReference type="AlphaFoldDB" id="A0A915DXG3"/>
<keyword evidence="1" id="KW-1185">Reference proteome</keyword>
<evidence type="ECO:0000313" key="1">
    <source>
        <dbReference type="Proteomes" id="UP000887574"/>
    </source>
</evidence>
<reference evidence="2" key="1">
    <citation type="submission" date="2022-11" db="UniProtKB">
        <authorList>
            <consortium name="WormBaseParasite"/>
        </authorList>
    </citation>
    <scope>IDENTIFICATION</scope>
</reference>
<dbReference type="WBParaSite" id="jg24704">
    <property type="protein sequence ID" value="jg24704"/>
    <property type="gene ID" value="jg24704"/>
</dbReference>
<name>A0A915DXG3_9BILA</name>
<protein>
    <submittedName>
        <fullName evidence="2">Uncharacterized protein</fullName>
    </submittedName>
</protein>
<proteinExistence type="predicted"/>
<dbReference type="Proteomes" id="UP000887574">
    <property type="component" value="Unplaced"/>
</dbReference>
<accession>A0A915DXG3</accession>
<evidence type="ECO:0000313" key="2">
    <source>
        <dbReference type="WBParaSite" id="jg24704"/>
    </source>
</evidence>
<sequence>MDLTSLMSKTEIQGDDLTLSICKDEYKAKGKLAEDAKSNASNMTDFCSGSAVWLDCLSNNQDKVDPRENKLIERIEAAYKYTMALCQKLSLATSMNDCWERLGQNHCESDLKAVTDAQNAFESQPSDNNTKMMGKVCKSQFSLTNCLEKVASANCTCDMLLFRYQLAPLLIQKFFLKY</sequence>